<dbReference type="EMBL" id="FZQP02003101">
    <property type="protein sequence ID" value="VVC97241.1"/>
    <property type="molecule type" value="Genomic_DNA"/>
</dbReference>
<evidence type="ECO:0000256" key="2">
    <source>
        <dbReference type="ARBA" id="ARBA00023002"/>
    </source>
</evidence>
<evidence type="ECO:0008006" key="7">
    <source>
        <dbReference type="Google" id="ProtNLM"/>
    </source>
</evidence>
<dbReference type="InterPro" id="IPR006180">
    <property type="entry name" value="3-OHacyl-CoA_DH_CS"/>
</dbReference>
<dbReference type="GO" id="GO:0070403">
    <property type="term" value="F:NAD+ binding"/>
    <property type="evidence" value="ECO:0007669"/>
    <property type="project" value="InterPro"/>
</dbReference>
<feature type="non-terminal residue" evidence="5">
    <location>
        <position position="471"/>
    </location>
</feature>
<dbReference type="Gene3D" id="3.40.50.720">
    <property type="entry name" value="NAD(P)-binding Rossmann-like Domain"/>
    <property type="match status" value="3"/>
</dbReference>
<feature type="domain" description="3-hydroxyacyl-CoA dehydrogenase NAD binding" evidence="4">
    <location>
        <begin position="304"/>
        <end position="400"/>
    </location>
</feature>
<keyword evidence="6" id="KW-1185">Reference proteome</keyword>
<dbReference type="InterPro" id="IPR036291">
    <property type="entry name" value="NAD(P)-bd_dom_sf"/>
</dbReference>
<dbReference type="FunFam" id="3.40.50.720:FF:000356">
    <property type="entry name" value="Lambda-crystallin homolog"/>
    <property type="match status" value="1"/>
</dbReference>
<dbReference type="SUPFAM" id="SSF51735">
    <property type="entry name" value="NAD(P)-binding Rossmann-fold domains"/>
    <property type="match status" value="2"/>
</dbReference>
<sequence length="471" mass="52710">MAGTFKTEKIGIVGSGLIGRSWAMLFASVGYQVTVFDIIPKQVTDALADIKVQLKTLEKDGLLRGKLNADQQFQCIKGSSDLATAVKNAVLVQECVPEDLDLKKKVYQDLDKVVDDNTILSSSTSCILPSKFSEGLKHKAQVIVSHPVNPPYYVPLVEIVPAPWTKPELAKKTKEIMLEIGQEPVLLSREIDGFVLNRIHNTFGENPRMTQSESAASICQQLNKMVPIDRLQERRAWRDACLTRLSILKKTMKETYKNGLIGRSWAMLFASVGYQVTVYDIIPKQVTDALADIKVQLKTLEKDECVPENIDIKRKVFEDLDKVVDYNIILSSSTSCIQPSKISQGLKHKGQMIVSHPVNPPYYVPLVEIVPAPWTKPEIRSKTKEILLEIGQEPVLLMKEIDGFVLNRIQFAIIDEAWRLVSDGVMNVEDIDKVISEGAKSLARRLSDAAVTLEERNETEILNKINCSQII</sequence>
<reference evidence="5 6" key="1">
    <citation type="submission" date="2017-07" db="EMBL/GenBank/DDBJ databases">
        <authorList>
            <person name="Talla V."/>
            <person name="Backstrom N."/>
        </authorList>
    </citation>
    <scope>NUCLEOTIDE SEQUENCE [LARGE SCALE GENOMIC DNA]</scope>
</reference>
<evidence type="ECO:0000256" key="1">
    <source>
        <dbReference type="ARBA" id="ARBA00009463"/>
    </source>
</evidence>
<accession>A0A5E4QIY5</accession>
<dbReference type="InterPro" id="IPR008927">
    <property type="entry name" value="6-PGluconate_DH-like_C_sf"/>
</dbReference>
<dbReference type="Proteomes" id="UP000324832">
    <property type="component" value="Unassembled WGS sequence"/>
</dbReference>
<feature type="domain" description="3-hydroxyacyl-CoA dehydrogenase NAD binding" evidence="4">
    <location>
        <begin position="259"/>
        <end position="302"/>
    </location>
</feature>
<dbReference type="InterPro" id="IPR013328">
    <property type="entry name" value="6PGD_dom2"/>
</dbReference>
<dbReference type="InterPro" id="IPR006176">
    <property type="entry name" value="3-OHacyl-CoA_DH_NAD-bd"/>
</dbReference>
<evidence type="ECO:0000259" key="4">
    <source>
        <dbReference type="Pfam" id="PF02737"/>
    </source>
</evidence>
<keyword evidence="2" id="KW-0560">Oxidoreductase</keyword>
<evidence type="ECO:0000313" key="5">
    <source>
        <dbReference type="EMBL" id="VVC97241.1"/>
    </source>
</evidence>
<protein>
    <recommendedName>
        <fullName evidence="7">3-hydroxyacyl-CoA dehydrogenase NAD binding domain-containing protein</fullName>
    </recommendedName>
</protein>
<dbReference type="GO" id="GO:0006631">
    <property type="term" value="P:fatty acid metabolic process"/>
    <property type="evidence" value="ECO:0007669"/>
    <property type="project" value="InterPro"/>
</dbReference>
<proteinExistence type="inferred from homology"/>
<name>A0A5E4QIY5_9NEOP</name>
<dbReference type="Pfam" id="PF02737">
    <property type="entry name" value="3HCDH_N"/>
    <property type="match status" value="3"/>
</dbReference>
<dbReference type="PANTHER" id="PTHR48075:SF1">
    <property type="entry name" value="LAMBDA-CRYSTALLIN HOMOLOG"/>
    <property type="match status" value="1"/>
</dbReference>
<dbReference type="Pfam" id="PF00725">
    <property type="entry name" value="3HCDH"/>
    <property type="match status" value="1"/>
</dbReference>
<dbReference type="Gene3D" id="1.10.1040.10">
    <property type="entry name" value="N-(1-d-carboxylethyl)-l-norvaline Dehydrogenase, domain 2"/>
    <property type="match status" value="2"/>
</dbReference>
<evidence type="ECO:0000259" key="3">
    <source>
        <dbReference type="Pfam" id="PF00725"/>
    </source>
</evidence>
<dbReference type="AlphaFoldDB" id="A0A5E4QIY5"/>
<dbReference type="SUPFAM" id="SSF48179">
    <property type="entry name" value="6-phosphogluconate dehydrogenase C-terminal domain-like"/>
    <property type="match status" value="1"/>
</dbReference>
<dbReference type="PROSITE" id="PS00067">
    <property type="entry name" value="3HCDH"/>
    <property type="match status" value="1"/>
</dbReference>
<comment type="similarity">
    <text evidence="1">Belongs to the 3-hydroxyacyl-CoA dehydrogenase family.</text>
</comment>
<dbReference type="PANTHER" id="PTHR48075">
    <property type="entry name" value="3-HYDROXYACYL-COA DEHYDROGENASE FAMILY PROTEIN"/>
    <property type="match status" value="1"/>
</dbReference>
<gene>
    <name evidence="5" type="ORF">LSINAPIS_LOCUS8567</name>
</gene>
<dbReference type="InterPro" id="IPR006108">
    <property type="entry name" value="3HC_DH_C"/>
</dbReference>
<dbReference type="GO" id="GO:0050104">
    <property type="term" value="F:L-gulonate 3-dehydrogenase activity"/>
    <property type="evidence" value="ECO:0007669"/>
    <property type="project" value="TreeGrafter"/>
</dbReference>
<feature type="domain" description="3-hydroxyacyl-CoA dehydrogenase NAD binding" evidence="4">
    <location>
        <begin position="9"/>
        <end position="187"/>
    </location>
</feature>
<evidence type="ECO:0000313" key="6">
    <source>
        <dbReference type="Proteomes" id="UP000324832"/>
    </source>
</evidence>
<feature type="domain" description="3-hydroxyacyl-CoA dehydrogenase C-terminal" evidence="3">
    <location>
        <begin position="403"/>
        <end position="439"/>
    </location>
</feature>
<organism evidence="5 6">
    <name type="scientific">Leptidea sinapis</name>
    <dbReference type="NCBI Taxonomy" id="189913"/>
    <lineage>
        <taxon>Eukaryota</taxon>
        <taxon>Metazoa</taxon>
        <taxon>Ecdysozoa</taxon>
        <taxon>Arthropoda</taxon>
        <taxon>Hexapoda</taxon>
        <taxon>Insecta</taxon>
        <taxon>Pterygota</taxon>
        <taxon>Neoptera</taxon>
        <taxon>Endopterygota</taxon>
        <taxon>Lepidoptera</taxon>
        <taxon>Glossata</taxon>
        <taxon>Ditrysia</taxon>
        <taxon>Papilionoidea</taxon>
        <taxon>Pieridae</taxon>
        <taxon>Dismorphiinae</taxon>
        <taxon>Leptidea</taxon>
    </lineage>
</organism>